<evidence type="ECO:0000313" key="3">
    <source>
        <dbReference type="EMBL" id="KAE9124680.1"/>
    </source>
</evidence>
<dbReference type="SUPFAM" id="SSF49562">
    <property type="entry name" value="C2 domain (Calcium/lipid-binding domain, CaLB)"/>
    <property type="match status" value="1"/>
</dbReference>
<feature type="compositionally biased region" description="Basic residues" evidence="1">
    <location>
        <begin position="423"/>
        <end position="432"/>
    </location>
</feature>
<protein>
    <recommendedName>
        <fullName evidence="2">C2 domain-containing protein</fullName>
    </recommendedName>
</protein>
<evidence type="ECO:0000313" key="9">
    <source>
        <dbReference type="Proteomes" id="UP000476176"/>
    </source>
</evidence>
<evidence type="ECO:0000313" key="8">
    <source>
        <dbReference type="Proteomes" id="UP000440367"/>
    </source>
</evidence>
<feature type="region of interest" description="Disordered" evidence="1">
    <location>
        <begin position="153"/>
        <end position="197"/>
    </location>
</feature>
<dbReference type="Pfam" id="PF00168">
    <property type="entry name" value="C2"/>
    <property type="match status" value="1"/>
</dbReference>
<dbReference type="Gene3D" id="2.60.40.150">
    <property type="entry name" value="C2 domain"/>
    <property type="match status" value="1"/>
</dbReference>
<evidence type="ECO:0000313" key="10">
    <source>
        <dbReference type="Proteomes" id="UP000488956"/>
    </source>
</evidence>
<evidence type="ECO:0000259" key="2">
    <source>
        <dbReference type="Pfam" id="PF00168"/>
    </source>
</evidence>
<comment type="caution">
    <text evidence="6">The sequence shown here is derived from an EMBL/GenBank/DDBJ whole genome shotgun (WGS) entry which is preliminary data.</text>
</comment>
<reference evidence="7 8" key="1">
    <citation type="submission" date="2018-08" db="EMBL/GenBank/DDBJ databases">
        <title>Genomic investigation of the strawberry pathogen Phytophthora fragariae indicates pathogenicity is determined by transcriptional variation in three key races.</title>
        <authorList>
            <person name="Adams T.M."/>
            <person name="Armitage A.D."/>
            <person name="Sobczyk M.K."/>
            <person name="Bates H.J."/>
            <person name="Dunwell J.M."/>
            <person name="Nellist C.F."/>
            <person name="Harrison R.J."/>
        </authorList>
    </citation>
    <scope>NUCLEOTIDE SEQUENCE [LARGE SCALE GENOMIC DNA]</scope>
    <source>
        <strain evidence="6 7">A4</strain>
        <strain evidence="5 8">BC-1</strain>
        <strain evidence="4 9">BC-23</strain>
        <strain evidence="3 10">ONT-3</strain>
    </source>
</reference>
<dbReference type="EMBL" id="QXFX01000229">
    <property type="protein sequence ID" value="KAE9124680.1"/>
    <property type="molecule type" value="Genomic_DNA"/>
</dbReference>
<dbReference type="CDD" id="cd00030">
    <property type="entry name" value="C2"/>
    <property type="match status" value="1"/>
</dbReference>
<feature type="domain" description="C2" evidence="2">
    <location>
        <begin position="86"/>
        <end position="123"/>
    </location>
</feature>
<dbReference type="InterPro" id="IPR000008">
    <property type="entry name" value="C2_dom"/>
</dbReference>
<feature type="compositionally biased region" description="Basic and acidic residues" evidence="1">
    <location>
        <begin position="188"/>
        <end position="197"/>
    </location>
</feature>
<evidence type="ECO:0000313" key="4">
    <source>
        <dbReference type="EMBL" id="KAE9239250.1"/>
    </source>
</evidence>
<accession>A0A6A4E3W7</accession>
<sequence length="432" mass="49030">MKRLTSSSSIGLAGWGNPTLPQGGYTLFLRVHSARNLAAVGRGSYCKLYLGNTELVNGSVQGGASFSNLLAVDNAQQPQNQLQRATHRVFRTKVLYTDNKSSPEWNEKLELHVLNPETEILTIRPAEQWFPLHKGGKPAGHIRLQLLLSRKDPTVAPPPAVSESPMQRLIQQHCQQERGRRQQQQSDDSMRRRQFEEQERLQAELRRQREEVEERERKRIEDLVRLQAIQDQIQREEQAKVQAYLQKQMEHEDTWQEEVLVQKMDGMKVEDAPEDVTKELSKESSYYFADDMVAASIRSPSSSVGLKQSFAAPQGSGHGEVVEAVELTDVVFGEVVRDALPSSDSSSSGGGGKRRKDKERREKHSRKQTRSVKQDKSSRPQAPLFPSAPVREKETCYRSLSSASLADSSSSSEKSSSSEEERRRRRRRRKEK</sequence>
<name>A0A6A4E3W7_9STRA</name>
<dbReference type="AlphaFoldDB" id="A0A6A4E3W7"/>
<dbReference type="EMBL" id="QXGD01000439">
    <property type="protein sequence ID" value="KAE9239631.1"/>
    <property type="molecule type" value="Genomic_DNA"/>
</dbReference>
<feature type="compositionally biased region" description="Basic residues" evidence="1">
    <location>
        <begin position="352"/>
        <end position="370"/>
    </location>
</feature>
<dbReference type="Proteomes" id="UP000437068">
    <property type="component" value="Unassembled WGS sequence"/>
</dbReference>
<dbReference type="Proteomes" id="UP000476176">
    <property type="component" value="Unassembled WGS sequence"/>
</dbReference>
<dbReference type="EMBL" id="QXGC01000364">
    <property type="protein sequence ID" value="KAE9239250.1"/>
    <property type="molecule type" value="Genomic_DNA"/>
</dbReference>
<dbReference type="EMBL" id="QXGE01000233">
    <property type="protein sequence ID" value="KAE9319214.1"/>
    <property type="molecule type" value="Genomic_DNA"/>
</dbReference>
<organism evidence="6 7">
    <name type="scientific">Phytophthora fragariae</name>
    <dbReference type="NCBI Taxonomy" id="53985"/>
    <lineage>
        <taxon>Eukaryota</taxon>
        <taxon>Sar</taxon>
        <taxon>Stramenopiles</taxon>
        <taxon>Oomycota</taxon>
        <taxon>Peronosporomycetes</taxon>
        <taxon>Peronosporales</taxon>
        <taxon>Peronosporaceae</taxon>
        <taxon>Phytophthora</taxon>
    </lineage>
</organism>
<feature type="compositionally biased region" description="Low complexity" evidence="1">
    <location>
        <begin position="398"/>
        <end position="415"/>
    </location>
</feature>
<evidence type="ECO:0000313" key="7">
    <source>
        <dbReference type="Proteomes" id="UP000437068"/>
    </source>
</evidence>
<dbReference type="Proteomes" id="UP000488956">
    <property type="component" value="Unassembled WGS sequence"/>
</dbReference>
<proteinExistence type="predicted"/>
<dbReference type="Proteomes" id="UP000440367">
    <property type="component" value="Unassembled WGS sequence"/>
</dbReference>
<dbReference type="InterPro" id="IPR035892">
    <property type="entry name" value="C2_domain_sf"/>
</dbReference>
<gene>
    <name evidence="6" type="ORF">PF001_g6015</name>
    <name evidence="5" type="ORF">PF002_g10177</name>
    <name evidence="4" type="ORF">PF004_g8032</name>
    <name evidence="3" type="ORF">PF010_g5920</name>
</gene>
<evidence type="ECO:0000313" key="5">
    <source>
        <dbReference type="EMBL" id="KAE9239631.1"/>
    </source>
</evidence>
<feature type="region of interest" description="Disordered" evidence="1">
    <location>
        <begin position="337"/>
        <end position="432"/>
    </location>
</feature>
<evidence type="ECO:0000313" key="6">
    <source>
        <dbReference type="EMBL" id="KAE9319214.1"/>
    </source>
</evidence>
<evidence type="ECO:0000256" key="1">
    <source>
        <dbReference type="SAM" id="MobiDB-lite"/>
    </source>
</evidence>